<evidence type="ECO:0000313" key="2">
    <source>
        <dbReference type="Proteomes" id="UP001276564"/>
    </source>
</evidence>
<keyword evidence="2" id="KW-1185">Reference proteome</keyword>
<protein>
    <submittedName>
        <fullName evidence="1">Uncharacterized protein</fullName>
    </submittedName>
</protein>
<reference evidence="1 2" key="1">
    <citation type="submission" date="2023-08" db="EMBL/GenBank/DDBJ databases">
        <title>Implementing the SeqCode for naming new Mesorhizobium species isolated from Vachellia karroo root nodules.</title>
        <authorList>
            <person name="Van Lill M."/>
        </authorList>
    </citation>
    <scope>NUCLEOTIDE SEQUENCE [LARGE SCALE GENOMIC DNA]</scope>
    <source>
        <strain evidence="1 2">VK4B</strain>
    </source>
</reference>
<sequence length="229" mass="26424">MSAGAMRRVLRWDPYGEPSEDGMQFRLFYEGQFLASSGEPRDGQLDRRALHKHNLRRAFHRQLQHLWETHPFLSKAKIFGDMFDIQDQPLRPMVEVVRDMHPNCGFNWVPLVCRQFSLLCKLEILMLRRDRPGAIFRDSRDIDNRLKTLFDALKMPRDMGELGGMAPIEGEDPFFVLLQSDDLITHVSVETDDLLDPPSEAGMDDSWARVVVTVTLSPYAANMFNLNFA</sequence>
<organism evidence="1 2">
    <name type="scientific">Mesorhizobium abyssinicae</name>
    <dbReference type="NCBI Taxonomy" id="1209958"/>
    <lineage>
        <taxon>Bacteria</taxon>
        <taxon>Pseudomonadati</taxon>
        <taxon>Pseudomonadota</taxon>
        <taxon>Alphaproteobacteria</taxon>
        <taxon>Hyphomicrobiales</taxon>
        <taxon>Phyllobacteriaceae</taxon>
        <taxon>Mesorhizobium</taxon>
    </lineage>
</organism>
<gene>
    <name evidence="1" type="ORF">RFM23_13100</name>
</gene>
<dbReference type="EMBL" id="JAVIIP010000006">
    <property type="protein sequence ID" value="MDX8538557.1"/>
    <property type="molecule type" value="Genomic_DNA"/>
</dbReference>
<dbReference type="Proteomes" id="UP001276564">
    <property type="component" value="Unassembled WGS sequence"/>
</dbReference>
<proteinExistence type="predicted"/>
<comment type="caution">
    <text evidence="1">The sequence shown here is derived from an EMBL/GenBank/DDBJ whole genome shotgun (WGS) entry which is preliminary data.</text>
</comment>
<accession>A0ABU5AMM4</accession>
<name>A0ABU5AMM4_9HYPH</name>
<dbReference type="RefSeq" id="WP_320320508.1">
    <property type="nucleotide sequence ID" value="NZ_JAVIIP010000006.1"/>
</dbReference>
<evidence type="ECO:0000313" key="1">
    <source>
        <dbReference type="EMBL" id="MDX8538557.1"/>
    </source>
</evidence>